<reference evidence="4 5" key="1">
    <citation type="submission" date="2022-12" db="EMBL/GenBank/DDBJ databases">
        <title>Chitinophagaceae gen. sp. nov., a new member of the family Chitinophagaceae, isolated from soil in a chemical factory.</title>
        <authorList>
            <person name="Ke Z."/>
        </authorList>
    </citation>
    <scope>NUCLEOTIDE SEQUENCE [LARGE SCALE GENOMIC DNA]</scope>
    <source>
        <strain evidence="4 5">LY-5</strain>
    </source>
</reference>
<dbReference type="InterPro" id="IPR045357">
    <property type="entry name" value="Aminopeptidase_N-like_N"/>
</dbReference>
<evidence type="ECO:0000259" key="3">
    <source>
        <dbReference type="Pfam" id="PF17900"/>
    </source>
</evidence>
<feature type="domain" description="Peptidase M1 membrane alanine aminopeptidase" evidence="2">
    <location>
        <begin position="330"/>
        <end position="475"/>
    </location>
</feature>
<dbReference type="SUPFAM" id="SSF55486">
    <property type="entry name" value="Metalloproteases ('zincins'), catalytic domain"/>
    <property type="match status" value="1"/>
</dbReference>
<comment type="caution">
    <text evidence="4">The sequence shown here is derived from an EMBL/GenBank/DDBJ whole genome shotgun (WGS) entry which is preliminary data.</text>
</comment>
<evidence type="ECO:0000259" key="2">
    <source>
        <dbReference type="Pfam" id="PF01433"/>
    </source>
</evidence>
<dbReference type="Gene3D" id="1.10.390.10">
    <property type="entry name" value="Neutral Protease Domain 2"/>
    <property type="match status" value="1"/>
</dbReference>
<dbReference type="Gene3D" id="2.60.40.1730">
    <property type="entry name" value="tricorn interacting facor f3 domain"/>
    <property type="match status" value="1"/>
</dbReference>
<dbReference type="Proteomes" id="UP001210231">
    <property type="component" value="Unassembled WGS sequence"/>
</dbReference>
<dbReference type="PANTHER" id="PTHR11533">
    <property type="entry name" value="PROTEASE M1 ZINC METALLOPROTEASE"/>
    <property type="match status" value="1"/>
</dbReference>
<gene>
    <name evidence="4" type="ORF">O3P16_17180</name>
</gene>
<dbReference type="CDD" id="cd09603">
    <property type="entry name" value="M1_APN_like"/>
    <property type="match status" value="1"/>
</dbReference>
<name>A0ABT4UNY3_9BACT</name>
<dbReference type="SUPFAM" id="SSF63737">
    <property type="entry name" value="Leukotriene A4 hydrolase N-terminal domain"/>
    <property type="match status" value="1"/>
</dbReference>
<dbReference type="Pfam" id="PF01433">
    <property type="entry name" value="Peptidase_M1"/>
    <property type="match status" value="1"/>
</dbReference>
<protein>
    <submittedName>
        <fullName evidence="4">M1 family metallopeptidase</fullName>
    </submittedName>
</protein>
<keyword evidence="5" id="KW-1185">Reference proteome</keyword>
<dbReference type="Pfam" id="PF17900">
    <property type="entry name" value="Peptidase_M1_N"/>
    <property type="match status" value="1"/>
</dbReference>
<dbReference type="EMBL" id="JAQGEF010000033">
    <property type="protein sequence ID" value="MDA3616548.1"/>
    <property type="molecule type" value="Genomic_DNA"/>
</dbReference>
<dbReference type="InterPro" id="IPR014782">
    <property type="entry name" value="Peptidase_M1_dom"/>
</dbReference>
<feature type="chain" id="PRO_5045212681" evidence="1">
    <location>
        <begin position="23"/>
        <end position="561"/>
    </location>
</feature>
<proteinExistence type="predicted"/>
<feature type="domain" description="Aminopeptidase N-like N-terminal" evidence="3">
    <location>
        <begin position="48"/>
        <end position="225"/>
    </location>
</feature>
<dbReference type="RefSeq" id="WP_407032878.1">
    <property type="nucleotide sequence ID" value="NZ_JAQGEF010000033.1"/>
</dbReference>
<dbReference type="InterPro" id="IPR042097">
    <property type="entry name" value="Aminopeptidase_N-like_N_sf"/>
</dbReference>
<evidence type="ECO:0000313" key="4">
    <source>
        <dbReference type="EMBL" id="MDA3616548.1"/>
    </source>
</evidence>
<organism evidence="4 5">
    <name type="scientific">Polluticaenibacter yanchengensis</name>
    <dbReference type="NCBI Taxonomy" id="3014562"/>
    <lineage>
        <taxon>Bacteria</taxon>
        <taxon>Pseudomonadati</taxon>
        <taxon>Bacteroidota</taxon>
        <taxon>Chitinophagia</taxon>
        <taxon>Chitinophagales</taxon>
        <taxon>Chitinophagaceae</taxon>
        <taxon>Polluticaenibacter</taxon>
    </lineage>
</organism>
<evidence type="ECO:0000256" key="1">
    <source>
        <dbReference type="SAM" id="SignalP"/>
    </source>
</evidence>
<dbReference type="InterPro" id="IPR050344">
    <property type="entry name" value="Peptidase_M1_aminopeptidases"/>
</dbReference>
<dbReference type="InterPro" id="IPR027268">
    <property type="entry name" value="Peptidase_M4/M1_CTD_sf"/>
</dbReference>
<feature type="signal peptide" evidence="1">
    <location>
        <begin position="1"/>
        <end position="22"/>
    </location>
</feature>
<keyword evidence="1" id="KW-0732">Signal</keyword>
<dbReference type="PANTHER" id="PTHR11533:SF174">
    <property type="entry name" value="PUROMYCIN-SENSITIVE AMINOPEPTIDASE-RELATED"/>
    <property type="match status" value="1"/>
</dbReference>
<sequence>MMMKKYVVLLAILACHSLFVKAQQKSFTMEDSLRGTLGEGRTWWDLLHYEIGLKPDYGNLSITGSNKITFKTKAGNQPGYLQLDLQEPMKVDSVLFKNKALKINKKGRYAWMVNFTEKFNAGDTLAIQVFFSGKPRRAIKAPWDGGFIFDKDKEGRRWMTIACQGIGASVWLPCKDHQEDEPDMGVVQHITVDAALTAVANGRLTGVKDEQNGTKTFSWKVESPINNYSIIPYIGHYINNGETYQGENGKLDMNYWVLDYNADKIDYLKTDARRTIKALEYWFGPYPFYKDGYQLIEAPHLGMEHQSAVAYGNQFKPGYLGRDLSGSGWGKKFDFITVHESGHEWFGNNITSKDVADMWIHESFTCYSETLFLDFFYGNQAGNEYNQGIRKNIANDEPVIGAYGVNSRGSGSDMYYKGANMLHTIRHSVNDDSLFRKMLRDMGQAYYHKTVTTEQVEQFINKKLNTDFSTVFTQYLRTTQVPELEFYIKKDKIYFRYTNCVKGFDLPLTLSIPAGTENKTIRITPKESWQNIKTFEKSELYFNKENIEKMYYLNVKNIKSK</sequence>
<accession>A0ABT4UNY3</accession>
<evidence type="ECO:0000313" key="5">
    <source>
        <dbReference type="Proteomes" id="UP001210231"/>
    </source>
</evidence>